<feature type="domain" description="Thioesterase" evidence="3">
    <location>
        <begin position="47"/>
        <end position="121"/>
    </location>
</feature>
<dbReference type="Proteomes" id="UP000295399">
    <property type="component" value="Unassembled WGS sequence"/>
</dbReference>
<feature type="region of interest" description="Disordered" evidence="2">
    <location>
        <begin position="131"/>
        <end position="157"/>
    </location>
</feature>
<evidence type="ECO:0000313" key="5">
    <source>
        <dbReference type="Proteomes" id="UP000295399"/>
    </source>
</evidence>
<dbReference type="RefSeq" id="WP_132708350.1">
    <property type="nucleotide sequence ID" value="NZ_JACIGF010000005.1"/>
</dbReference>
<protein>
    <submittedName>
        <fullName evidence="4">Uncharacterized protein (TIGR00369 family)</fullName>
    </submittedName>
</protein>
<comment type="caution">
    <text evidence="4">The sequence shown here is derived from an EMBL/GenBank/DDBJ whole genome shotgun (WGS) entry which is preliminary data.</text>
</comment>
<keyword evidence="1" id="KW-0378">Hydrolase</keyword>
<organism evidence="4 5">
    <name type="scientific">Rhodothalassium salexigens DSM 2132</name>
    <dbReference type="NCBI Taxonomy" id="1188247"/>
    <lineage>
        <taxon>Bacteria</taxon>
        <taxon>Pseudomonadati</taxon>
        <taxon>Pseudomonadota</taxon>
        <taxon>Alphaproteobacteria</taxon>
        <taxon>Rhodothalassiales</taxon>
        <taxon>Rhodothalassiaceae</taxon>
        <taxon>Rhodothalassium</taxon>
    </lineage>
</organism>
<proteinExistence type="predicted"/>
<dbReference type="Pfam" id="PF03061">
    <property type="entry name" value="4HBT"/>
    <property type="match status" value="1"/>
</dbReference>
<evidence type="ECO:0000256" key="1">
    <source>
        <dbReference type="ARBA" id="ARBA00022801"/>
    </source>
</evidence>
<dbReference type="InterPro" id="IPR006683">
    <property type="entry name" value="Thioestr_dom"/>
</dbReference>
<gene>
    <name evidence="4" type="ORF">EV659_10537</name>
</gene>
<dbReference type="NCBIfam" id="TIGR00369">
    <property type="entry name" value="unchar_dom_1"/>
    <property type="match status" value="1"/>
</dbReference>
<dbReference type="GO" id="GO:0061522">
    <property type="term" value="F:1,4-dihydroxy-2-naphthoyl-CoA thioesterase activity"/>
    <property type="evidence" value="ECO:0007669"/>
    <property type="project" value="TreeGrafter"/>
</dbReference>
<dbReference type="InterPro" id="IPR029069">
    <property type="entry name" value="HotDog_dom_sf"/>
</dbReference>
<evidence type="ECO:0000313" key="4">
    <source>
        <dbReference type="EMBL" id="TCP34412.1"/>
    </source>
</evidence>
<dbReference type="AlphaFoldDB" id="A0A4R2PGD8"/>
<dbReference type="SUPFAM" id="SSF54637">
    <property type="entry name" value="Thioesterase/thiol ester dehydrase-isomerase"/>
    <property type="match status" value="1"/>
</dbReference>
<dbReference type="GO" id="GO:0005829">
    <property type="term" value="C:cytosol"/>
    <property type="evidence" value="ECO:0007669"/>
    <property type="project" value="TreeGrafter"/>
</dbReference>
<dbReference type="EMBL" id="SLXO01000005">
    <property type="protein sequence ID" value="TCP34412.1"/>
    <property type="molecule type" value="Genomic_DNA"/>
</dbReference>
<dbReference type="PANTHER" id="PTHR43240">
    <property type="entry name" value="1,4-DIHYDROXY-2-NAPHTHOYL-COA THIOESTERASE 1"/>
    <property type="match status" value="1"/>
</dbReference>
<reference evidence="4 5" key="1">
    <citation type="submission" date="2019-03" db="EMBL/GenBank/DDBJ databases">
        <title>Genomic Encyclopedia of Type Strains, Phase IV (KMG-IV): sequencing the most valuable type-strain genomes for metagenomic binning, comparative biology and taxonomic classification.</title>
        <authorList>
            <person name="Goeker M."/>
        </authorList>
    </citation>
    <scope>NUCLEOTIDE SEQUENCE [LARGE SCALE GENOMIC DNA]</scope>
    <source>
        <strain evidence="4 5">DSM 2132</strain>
    </source>
</reference>
<dbReference type="CDD" id="cd03443">
    <property type="entry name" value="PaaI_thioesterase"/>
    <property type="match status" value="1"/>
</dbReference>
<dbReference type="Gene3D" id="3.10.129.10">
    <property type="entry name" value="Hotdog Thioesterase"/>
    <property type="match status" value="1"/>
</dbReference>
<dbReference type="InParanoid" id="A0A4R2PGD8"/>
<dbReference type="InterPro" id="IPR003736">
    <property type="entry name" value="PAAI_dom"/>
</dbReference>
<keyword evidence="5" id="KW-1185">Reference proteome</keyword>
<dbReference type="OrthoDB" id="9813158at2"/>
<accession>A0A4R2PGD8</accession>
<name>A0A4R2PGD8_RHOSA</name>
<sequence>MNEAFRQGMAAVPHLAATGITFESVDDGRAVMSLAYREDLVGFADSGVLAGGIIYTLMDTVSGAAVFAALKTYRPIATLDLRIDYLRPATPHQTVYGRAEVIKLTHHIAFVRGTADHGDPQDPIAHVTGTFALKGGAPTPPPGPQGPGGQGTEPAHG</sequence>
<dbReference type="PANTHER" id="PTHR43240:SF7">
    <property type="entry name" value="BLR7284 PROTEIN"/>
    <property type="match status" value="1"/>
</dbReference>
<evidence type="ECO:0000256" key="2">
    <source>
        <dbReference type="SAM" id="MobiDB-lite"/>
    </source>
</evidence>
<evidence type="ECO:0000259" key="3">
    <source>
        <dbReference type="Pfam" id="PF03061"/>
    </source>
</evidence>